<keyword evidence="2" id="KW-1185">Reference proteome</keyword>
<reference evidence="2" key="1">
    <citation type="submission" date="2014-09" db="EMBL/GenBank/DDBJ databases">
        <authorList>
            <person name="Mudge J."/>
            <person name="Ramaraj T."/>
            <person name="Lindquist I.E."/>
            <person name="Bharti A.K."/>
            <person name="Sundararajan A."/>
            <person name="Cameron C.T."/>
            <person name="Woodward J.E."/>
            <person name="May G.D."/>
            <person name="Brubaker C."/>
            <person name="Broadhvest J."/>
            <person name="Wilkins T.A."/>
        </authorList>
    </citation>
    <scope>NUCLEOTIDE SEQUENCE</scope>
    <source>
        <strain evidence="2">cv. AKA8401</strain>
    </source>
</reference>
<comment type="caution">
    <text evidence="1">The sequence shown here is derived from an EMBL/GenBank/DDBJ whole genome shotgun (WGS) entry which is preliminary data.</text>
</comment>
<evidence type="ECO:0000313" key="1">
    <source>
        <dbReference type="EMBL" id="KHG07808.1"/>
    </source>
</evidence>
<proteinExistence type="predicted"/>
<accession>A0A0B0N0E7</accession>
<dbReference type="EMBL" id="JRRC01482663">
    <property type="protein sequence ID" value="KHG07808.1"/>
    <property type="molecule type" value="Genomic_DNA"/>
</dbReference>
<dbReference type="Proteomes" id="UP000032142">
    <property type="component" value="Unassembled WGS sequence"/>
</dbReference>
<protein>
    <submittedName>
        <fullName evidence="1">Uncharacterized protein</fullName>
    </submittedName>
</protein>
<name>A0A0B0N0E7_GOSAR</name>
<sequence>MAKFTLHNLKYISNTSSLYMPYFKFTFSKGTKIEVDSMVMILDDPRASDSFNIYKTVENTHKVSFQKLSKPYTNKLIT</sequence>
<evidence type="ECO:0000313" key="2">
    <source>
        <dbReference type="Proteomes" id="UP000032142"/>
    </source>
</evidence>
<dbReference type="AlphaFoldDB" id="A0A0B0N0E7"/>
<organism evidence="1 2">
    <name type="scientific">Gossypium arboreum</name>
    <name type="common">Tree cotton</name>
    <name type="synonym">Gossypium nanking</name>
    <dbReference type="NCBI Taxonomy" id="29729"/>
    <lineage>
        <taxon>Eukaryota</taxon>
        <taxon>Viridiplantae</taxon>
        <taxon>Streptophyta</taxon>
        <taxon>Embryophyta</taxon>
        <taxon>Tracheophyta</taxon>
        <taxon>Spermatophyta</taxon>
        <taxon>Magnoliopsida</taxon>
        <taxon>eudicotyledons</taxon>
        <taxon>Gunneridae</taxon>
        <taxon>Pentapetalae</taxon>
        <taxon>rosids</taxon>
        <taxon>malvids</taxon>
        <taxon>Malvales</taxon>
        <taxon>Malvaceae</taxon>
        <taxon>Malvoideae</taxon>
        <taxon>Gossypium</taxon>
    </lineage>
</organism>
<gene>
    <name evidence="1" type="ORF">F383_34988</name>
</gene>